<evidence type="ECO:0000313" key="3">
    <source>
        <dbReference type="Proteomes" id="UP001185792"/>
    </source>
</evidence>
<name>A0ABU4EZ70_WILMA</name>
<proteinExistence type="predicted"/>
<reference evidence="2 3" key="1">
    <citation type="submission" date="2023-10" db="EMBL/GenBank/DDBJ databases">
        <title>Development of a sustainable strategy for remediation of hydrocarbon-contaminated territories based on the waste exchange concept.</title>
        <authorList>
            <person name="Krivoruchko A."/>
        </authorList>
    </citation>
    <scope>NUCLEOTIDE SEQUENCE [LARGE SCALE GENOMIC DNA]</scope>
    <source>
        <strain evidence="2 3">IEGM 1236</strain>
    </source>
</reference>
<sequence length="149" mass="16783">MKIGRLRDVPRFVWASLVIAVQARRSQGFLGGRLRVSADGAFWTVTVWTGGQTMTRFRDSGVHATVIPLAETWASEAVFGVWNSANARVPSWSRAAQHIAEHPNFTKILERPTEAHRQRKPPTSPRLGLSAPIVRARRSRSTPERRIRH</sequence>
<accession>A0ABU4EZ70</accession>
<dbReference type="InterPro" id="IPR011008">
    <property type="entry name" value="Dimeric_a/b-barrel"/>
</dbReference>
<gene>
    <name evidence="2" type="ORF">R4198_19620</name>
</gene>
<dbReference type="RefSeq" id="WP_317714133.1">
    <property type="nucleotide sequence ID" value="NZ_JAWLUM010000003.1"/>
</dbReference>
<evidence type="ECO:0000256" key="1">
    <source>
        <dbReference type="SAM" id="MobiDB-lite"/>
    </source>
</evidence>
<dbReference type="EMBL" id="JAWLUM010000003">
    <property type="protein sequence ID" value="MDV7135914.1"/>
    <property type="molecule type" value="Genomic_DNA"/>
</dbReference>
<keyword evidence="3" id="KW-1185">Reference proteome</keyword>
<dbReference type="SUPFAM" id="SSF54909">
    <property type="entry name" value="Dimeric alpha+beta barrel"/>
    <property type="match status" value="1"/>
</dbReference>
<evidence type="ECO:0008006" key="4">
    <source>
        <dbReference type="Google" id="ProtNLM"/>
    </source>
</evidence>
<organism evidence="2 3">
    <name type="scientific">Williamsia marianensis</name>
    <dbReference type="NCBI Taxonomy" id="85044"/>
    <lineage>
        <taxon>Bacteria</taxon>
        <taxon>Bacillati</taxon>
        <taxon>Actinomycetota</taxon>
        <taxon>Actinomycetes</taxon>
        <taxon>Mycobacteriales</taxon>
        <taxon>Nocardiaceae</taxon>
        <taxon>Williamsia</taxon>
    </lineage>
</organism>
<feature type="region of interest" description="Disordered" evidence="1">
    <location>
        <begin position="111"/>
        <end position="149"/>
    </location>
</feature>
<evidence type="ECO:0000313" key="2">
    <source>
        <dbReference type="EMBL" id="MDV7135914.1"/>
    </source>
</evidence>
<protein>
    <recommendedName>
        <fullName evidence="4">DUF3291 domain-containing protein</fullName>
    </recommendedName>
</protein>
<comment type="caution">
    <text evidence="2">The sequence shown here is derived from an EMBL/GenBank/DDBJ whole genome shotgun (WGS) entry which is preliminary data.</text>
</comment>
<dbReference type="Proteomes" id="UP001185792">
    <property type="component" value="Unassembled WGS sequence"/>
</dbReference>